<evidence type="ECO:0000256" key="4">
    <source>
        <dbReference type="ARBA" id="ARBA00023136"/>
    </source>
</evidence>
<evidence type="ECO:0000256" key="1">
    <source>
        <dbReference type="ARBA" id="ARBA00004141"/>
    </source>
</evidence>
<evidence type="ECO:0000256" key="2">
    <source>
        <dbReference type="ARBA" id="ARBA00022692"/>
    </source>
</evidence>
<dbReference type="PANTHER" id="PTHR23502:SF3">
    <property type="entry name" value="MAJOR FACILITATOR SUPERFAMILY (MFS) PROFILE DOMAIN-CONTAINING PROTEIN-RELATED"/>
    <property type="match status" value="1"/>
</dbReference>
<dbReference type="GO" id="GO:0022857">
    <property type="term" value="F:transmembrane transporter activity"/>
    <property type="evidence" value="ECO:0007669"/>
    <property type="project" value="InterPro"/>
</dbReference>
<reference evidence="8 9" key="1">
    <citation type="submission" date="2019-06" db="EMBL/GenBank/DDBJ databases">
        <title>Wine fermentation using esterase from Monascus purpureus.</title>
        <authorList>
            <person name="Geng C."/>
            <person name="Zhang Y."/>
        </authorList>
    </citation>
    <scope>NUCLEOTIDE SEQUENCE [LARGE SCALE GENOMIC DNA]</scope>
    <source>
        <strain evidence="8">HQ1</strain>
    </source>
</reference>
<dbReference type="Pfam" id="PF07690">
    <property type="entry name" value="MFS_1"/>
    <property type="match status" value="1"/>
</dbReference>
<dbReference type="PANTHER" id="PTHR23502">
    <property type="entry name" value="MAJOR FACILITATOR SUPERFAMILY"/>
    <property type="match status" value="1"/>
</dbReference>
<sequence length="706" mass="79329">MTADNQRHFACSVACCIVPLMRTSSDVYKGCVLPDDHNRWPLNSPEKPHILRPILPGRRARVLGMASVVDSYETLLRRLAPRPLNGTDHRHLQVANPSRHCARSRLDDGMHTNRRGSTGPILPSDHHASSSSESMGVEWGKDGRKSSRSTRMATNDKHPISPDEYQEKKDQKPEQPYQLNRRSNAGPTSSHAEHAGALSDSTIGSDNQSPPPKDGKRVISEYEAYDKLGFSFPRWKKWTIISVIFVVQMSMNFNSSVYASSVTKISEHFGVSEQAGRVGQMIFLVTYAFGCELWAPWSEEFGRWPIMQLSLFLVNIWQLPCALAPNFGSLIVGRALGGLSSAGGSVTLGMTADMWEPDDQGFAVAFVVLSSVGGTTIGPVFGGFIGQWLSWEWNFWIQLIFGGVTQILHFFLVPETRATILLDREAQRRRKTGEDPNIYGPGEVKESRFSLKEILHIWRRPFEMFLREPIVLCLSLFSGFSDALIFIFTESFPLVFKQWGFDDLTTGLAFIPILIGYLIGYFLVIPDVWRQRQVRKRHGTASRLAERRLLLLLFIAPLETIGLFGFAWTSMGPQYTPWIAPMIFSTLIAIANYDIYMATIDYMVAAYGPYSASATGGNGFSRDLLAGISAMYSTPMYQNIGGRFHLQWASTLLGCLALLVAIPIYVFYWKGPQIREWSKFAQVLEADRARSHERRVSHTEAEKPYV</sequence>
<dbReference type="InterPro" id="IPR011701">
    <property type="entry name" value="MFS"/>
</dbReference>
<dbReference type="PROSITE" id="PS50850">
    <property type="entry name" value="MFS"/>
    <property type="match status" value="1"/>
</dbReference>
<evidence type="ECO:0000256" key="3">
    <source>
        <dbReference type="ARBA" id="ARBA00022989"/>
    </source>
</evidence>
<dbReference type="InterPro" id="IPR020846">
    <property type="entry name" value="MFS_dom"/>
</dbReference>
<feature type="transmembrane region" description="Helical" evidence="6">
    <location>
        <begin position="549"/>
        <end position="569"/>
    </location>
</feature>
<feature type="compositionally biased region" description="Polar residues" evidence="5">
    <location>
        <begin position="177"/>
        <end position="190"/>
    </location>
</feature>
<dbReference type="GO" id="GO:0005886">
    <property type="term" value="C:plasma membrane"/>
    <property type="evidence" value="ECO:0007669"/>
    <property type="project" value="TreeGrafter"/>
</dbReference>
<feature type="compositionally biased region" description="Basic and acidic residues" evidence="5">
    <location>
        <begin position="154"/>
        <end position="173"/>
    </location>
</feature>
<feature type="transmembrane region" description="Helical" evidence="6">
    <location>
        <begin position="469"/>
        <end position="488"/>
    </location>
</feature>
<gene>
    <name evidence="8" type="ORF">MPDQ_005181</name>
</gene>
<evidence type="ECO:0000256" key="5">
    <source>
        <dbReference type="SAM" id="MobiDB-lite"/>
    </source>
</evidence>
<protein>
    <recommendedName>
        <fullName evidence="7">Major facilitator superfamily (MFS) profile domain-containing protein</fullName>
    </recommendedName>
</protein>
<organism evidence="8 9">
    <name type="scientific">Monascus purpureus</name>
    <name type="common">Red mold</name>
    <name type="synonym">Monascus anka</name>
    <dbReference type="NCBI Taxonomy" id="5098"/>
    <lineage>
        <taxon>Eukaryota</taxon>
        <taxon>Fungi</taxon>
        <taxon>Dikarya</taxon>
        <taxon>Ascomycota</taxon>
        <taxon>Pezizomycotina</taxon>
        <taxon>Eurotiomycetes</taxon>
        <taxon>Eurotiomycetidae</taxon>
        <taxon>Eurotiales</taxon>
        <taxon>Aspergillaceae</taxon>
        <taxon>Monascus</taxon>
    </lineage>
</organism>
<accession>A0A507QIZ6</accession>
<dbReference type="STRING" id="5098.A0A507QIZ6"/>
<feature type="domain" description="Major facilitator superfamily (MFS) profile" evidence="7">
    <location>
        <begin position="240"/>
        <end position="672"/>
    </location>
</feature>
<name>A0A507QIZ6_MONPU</name>
<feature type="compositionally biased region" description="Polar residues" evidence="5">
    <location>
        <begin position="199"/>
        <end position="208"/>
    </location>
</feature>
<feature type="transmembrane region" description="Helical" evidence="6">
    <location>
        <begin position="362"/>
        <end position="389"/>
    </location>
</feature>
<evidence type="ECO:0000313" key="8">
    <source>
        <dbReference type="EMBL" id="TQB67591.1"/>
    </source>
</evidence>
<feature type="transmembrane region" description="Helical" evidence="6">
    <location>
        <begin position="395"/>
        <end position="414"/>
    </location>
</feature>
<keyword evidence="3 6" id="KW-1133">Transmembrane helix</keyword>
<comment type="caution">
    <text evidence="8">The sequence shown here is derived from an EMBL/GenBank/DDBJ whole genome shotgun (WGS) entry which is preliminary data.</text>
</comment>
<dbReference type="Gene3D" id="1.20.1250.20">
    <property type="entry name" value="MFS general substrate transporter like domains"/>
    <property type="match status" value="1"/>
</dbReference>
<keyword evidence="4 6" id="KW-0472">Membrane</keyword>
<keyword evidence="9" id="KW-1185">Reference proteome</keyword>
<dbReference type="AlphaFoldDB" id="A0A507QIZ6"/>
<dbReference type="EMBL" id="VIFY01000353">
    <property type="protein sequence ID" value="TQB67591.1"/>
    <property type="molecule type" value="Genomic_DNA"/>
</dbReference>
<evidence type="ECO:0000256" key="6">
    <source>
        <dbReference type="SAM" id="Phobius"/>
    </source>
</evidence>
<feature type="transmembrane region" description="Helical" evidence="6">
    <location>
        <begin position="646"/>
        <end position="668"/>
    </location>
</feature>
<dbReference type="InterPro" id="IPR036259">
    <property type="entry name" value="MFS_trans_sf"/>
</dbReference>
<comment type="subcellular location">
    <subcellularLocation>
        <location evidence="1">Membrane</location>
        <topology evidence="1">Multi-pass membrane protein</topology>
    </subcellularLocation>
</comment>
<dbReference type="Proteomes" id="UP000319663">
    <property type="component" value="Unassembled WGS sequence"/>
</dbReference>
<dbReference type="FunFam" id="1.20.1250.20:FF:000088">
    <property type="entry name" value="MFS multidrug transporter, putative"/>
    <property type="match status" value="1"/>
</dbReference>
<feature type="region of interest" description="Disordered" evidence="5">
    <location>
        <begin position="83"/>
        <end position="217"/>
    </location>
</feature>
<keyword evidence="2 6" id="KW-0812">Transmembrane</keyword>
<evidence type="ECO:0000259" key="7">
    <source>
        <dbReference type="PROSITE" id="PS50850"/>
    </source>
</evidence>
<evidence type="ECO:0000313" key="9">
    <source>
        <dbReference type="Proteomes" id="UP000319663"/>
    </source>
</evidence>
<feature type="transmembrane region" description="Helical" evidence="6">
    <location>
        <begin position="508"/>
        <end position="529"/>
    </location>
</feature>
<proteinExistence type="predicted"/>
<dbReference type="CDD" id="cd17323">
    <property type="entry name" value="MFS_Tpo1_MDR_like"/>
    <property type="match status" value="1"/>
</dbReference>
<feature type="transmembrane region" description="Helical" evidence="6">
    <location>
        <begin position="575"/>
        <end position="593"/>
    </location>
</feature>
<dbReference type="SUPFAM" id="SSF103473">
    <property type="entry name" value="MFS general substrate transporter"/>
    <property type="match status" value="1"/>
</dbReference>